<keyword evidence="4 9" id="KW-0472">Membrane</keyword>
<keyword evidence="9" id="KW-1133">Transmembrane helix</keyword>
<feature type="domain" description="Phytocyanin" evidence="10">
    <location>
        <begin position="13"/>
        <end position="115"/>
    </location>
</feature>
<organism evidence="11 12">
    <name type="scientific">Arachis hypogaea</name>
    <name type="common">Peanut</name>
    <dbReference type="NCBI Taxonomy" id="3818"/>
    <lineage>
        <taxon>Eukaryota</taxon>
        <taxon>Viridiplantae</taxon>
        <taxon>Streptophyta</taxon>
        <taxon>Embryophyta</taxon>
        <taxon>Tracheophyta</taxon>
        <taxon>Spermatophyta</taxon>
        <taxon>Magnoliopsida</taxon>
        <taxon>eudicotyledons</taxon>
        <taxon>Gunneridae</taxon>
        <taxon>Pentapetalae</taxon>
        <taxon>rosids</taxon>
        <taxon>fabids</taxon>
        <taxon>Fabales</taxon>
        <taxon>Fabaceae</taxon>
        <taxon>Papilionoideae</taxon>
        <taxon>50 kb inversion clade</taxon>
        <taxon>dalbergioids sensu lato</taxon>
        <taxon>Dalbergieae</taxon>
        <taxon>Pterocarpus clade</taxon>
        <taxon>Arachis</taxon>
    </lineage>
</organism>
<dbReference type="GO" id="GO:0012505">
    <property type="term" value="C:endomembrane system"/>
    <property type="evidence" value="ECO:0007669"/>
    <property type="project" value="UniProtKB-SubCell"/>
</dbReference>
<dbReference type="GO" id="GO:0009055">
    <property type="term" value="F:electron transfer activity"/>
    <property type="evidence" value="ECO:0007669"/>
    <property type="project" value="InterPro"/>
</dbReference>
<gene>
    <name evidence="11" type="ORF">Ahy_A09g046644</name>
</gene>
<dbReference type="SUPFAM" id="SSF49503">
    <property type="entry name" value="Cupredoxins"/>
    <property type="match status" value="1"/>
</dbReference>
<name>A0A445BQD4_ARAHY</name>
<keyword evidence="3" id="KW-0732">Signal</keyword>
<dbReference type="AlphaFoldDB" id="A0A445BQD4"/>
<dbReference type="GO" id="GO:0009877">
    <property type="term" value="P:nodulation"/>
    <property type="evidence" value="ECO:0007669"/>
    <property type="project" value="UniProtKB-KW"/>
</dbReference>
<comment type="subcellular location">
    <subcellularLocation>
        <location evidence="1">Endomembrane system</location>
    </subcellularLocation>
</comment>
<keyword evidence="6" id="KW-0325">Glycoprotein</keyword>
<dbReference type="PANTHER" id="PTHR33021">
    <property type="entry name" value="BLUE COPPER PROTEIN"/>
    <property type="match status" value="1"/>
</dbReference>
<dbReference type="Proteomes" id="UP000289738">
    <property type="component" value="Chromosome A09"/>
</dbReference>
<evidence type="ECO:0000256" key="4">
    <source>
        <dbReference type="ARBA" id="ARBA00023136"/>
    </source>
</evidence>
<comment type="function">
    <text evidence="8">May act as a carbohydrate transporter.</text>
</comment>
<dbReference type="Gene3D" id="2.60.40.420">
    <property type="entry name" value="Cupredoxins - blue copper proteins"/>
    <property type="match status" value="1"/>
</dbReference>
<evidence type="ECO:0000256" key="6">
    <source>
        <dbReference type="ARBA" id="ARBA00023180"/>
    </source>
</evidence>
<sequence length="314" mass="35649">MGSTDFLREEAQTRHVVGGSEGWKIPSNDSGYQDWANNQKFSLGDILVFDFTMNQHNVVEVPKDSHDICSPENAINTTTNSPANFILNKEGQFYYICSFGTHCIQGQKLSIIVPSSLWGLLHSCLGRRRWLLLLLLPLLLSLSSSSWHLWVFRNPLSVFGGFVQFQTKYVTDEASMQDMFSVYMETRSQISFIELYIEFEQSEADRNIELENYNSDSEEEFESNYECLDPGGDGDQADDTMQADVTDVANALVNQHPFVEPTFMRSLDLEAMHTLKFPALDEAHPDSNQTVSSTYQTHVTQCIQKRSAARLHSK</sequence>
<dbReference type="PANTHER" id="PTHR33021:SF189">
    <property type="entry name" value="CUCUMBER PEELING CUPREDOXIN-LIKE"/>
    <property type="match status" value="1"/>
</dbReference>
<proteinExistence type="inferred from homology"/>
<keyword evidence="9" id="KW-0812">Transmembrane</keyword>
<evidence type="ECO:0000256" key="1">
    <source>
        <dbReference type="ARBA" id="ARBA00004308"/>
    </source>
</evidence>
<accession>A0A445BQD4</accession>
<evidence type="ECO:0000313" key="12">
    <source>
        <dbReference type="Proteomes" id="UP000289738"/>
    </source>
</evidence>
<evidence type="ECO:0000259" key="10">
    <source>
        <dbReference type="PROSITE" id="PS51485"/>
    </source>
</evidence>
<dbReference type="EMBL" id="SDMP01000009">
    <property type="protein sequence ID" value="RYR40899.1"/>
    <property type="molecule type" value="Genomic_DNA"/>
</dbReference>
<evidence type="ECO:0000256" key="3">
    <source>
        <dbReference type="ARBA" id="ARBA00022729"/>
    </source>
</evidence>
<dbReference type="STRING" id="3818.A0A445BQD4"/>
<dbReference type="InterPro" id="IPR039391">
    <property type="entry name" value="Phytocyanin-like"/>
</dbReference>
<comment type="caution">
    <text evidence="11">The sequence shown here is derived from an EMBL/GenBank/DDBJ whole genome shotgun (WGS) entry which is preliminary data.</text>
</comment>
<reference evidence="11 12" key="1">
    <citation type="submission" date="2019-01" db="EMBL/GenBank/DDBJ databases">
        <title>Sequencing of cultivated peanut Arachis hypogaea provides insights into genome evolution and oil improvement.</title>
        <authorList>
            <person name="Chen X."/>
        </authorList>
    </citation>
    <scope>NUCLEOTIDE SEQUENCE [LARGE SCALE GENOMIC DNA]</scope>
    <source>
        <strain evidence="12">cv. Fuhuasheng</strain>
        <tissue evidence="11">Leaves</tissue>
    </source>
</reference>
<dbReference type="CDD" id="cd13920">
    <property type="entry name" value="Stellacyanin"/>
    <property type="match status" value="1"/>
</dbReference>
<feature type="transmembrane region" description="Helical" evidence="9">
    <location>
        <begin position="130"/>
        <end position="150"/>
    </location>
</feature>
<keyword evidence="2" id="KW-0536">Nodulation</keyword>
<evidence type="ECO:0000313" key="11">
    <source>
        <dbReference type="EMBL" id="RYR40899.1"/>
    </source>
</evidence>
<dbReference type="FunFam" id="2.60.40.420:FF:000034">
    <property type="entry name" value="Cupredoxin superfamily protein"/>
    <property type="match status" value="1"/>
</dbReference>
<evidence type="ECO:0000256" key="9">
    <source>
        <dbReference type="SAM" id="Phobius"/>
    </source>
</evidence>
<protein>
    <recommendedName>
        <fullName evidence="10">Phytocyanin domain-containing protein</fullName>
    </recommendedName>
</protein>
<comment type="similarity">
    <text evidence="7">Belongs to the early nodulin-like (ENODL) family.</text>
</comment>
<dbReference type="InterPro" id="IPR003245">
    <property type="entry name" value="Phytocyanin_dom"/>
</dbReference>
<dbReference type="InterPro" id="IPR008972">
    <property type="entry name" value="Cupredoxin"/>
</dbReference>
<evidence type="ECO:0000256" key="5">
    <source>
        <dbReference type="ARBA" id="ARBA00023157"/>
    </source>
</evidence>
<dbReference type="Pfam" id="PF02298">
    <property type="entry name" value="Cu_bind_like"/>
    <property type="match status" value="1"/>
</dbReference>
<dbReference type="PROSITE" id="PS51485">
    <property type="entry name" value="PHYTOCYANIN"/>
    <property type="match status" value="1"/>
</dbReference>
<keyword evidence="5" id="KW-1015">Disulfide bond</keyword>
<evidence type="ECO:0000256" key="8">
    <source>
        <dbReference type="ARBA" id="ARBA00037626"/>
    </source>
</evidence>
<keyword evidence="12" id="KW-1185">Reference proteome</keyword>
<dbReference type="GO" id="GO:0005886">
    <property type="term" value="C:plasma membrane"/>
    <property type="evidence" value="ECO:0007669"/>
    <property type="project" value="TreeGrafter"/>
</dbReference>
<evidence type="ECO:0000256" key="7">
    <source>
        <dbReference type="ARBA" id="ARBA00035011"/>
    </source>
</evidence>
<evidence type="ECO:0000256" key="2">
    <source>
        <dbReference type="ARBA" id="ARBA00022458"/>
    </source>
</evidence>